<comment type="similarity">
    <text evidence="2">Belongs to the polycystin family.</text>
</comment>
<dbReference type="KEGG" id="bfo:118424958"/>
<dbReference type="InterPro" id="IPR001002">
    <property type="entry name" value="Chitin-bd_1"/>
</dbReference>
<dbReference type="PROSITE" id="PS50095">
    <property type="entry name" value="PLAT"/>
    <property type="match status" value="1"/>
</dbReference>
<feature type="region of interest" description="Disordered" evidence="13">
    <location>
        <begin position="449"/>
        <end position="468"/>
    </location>
</feature>
<proteinExistence type="inferred from homology"/>
<dbReference type="Pfam" id="PF20519">
    <property type="entry name" value="Polycystin_dom"/>
    <property type="match status" value="1"/>
</dbReference>
<protein>
    <submittedName>
        <fullName evidence="22">Uncharacterized protein LOC118424958</fullName>
    </submittedName>
</protein>
<keyword evidence="4" id="KW-0479">Metal-binding</keyword>
<dbReference type="SMART" id="SM00034">
    <property type="entry name" value="CLECT"/>
    <property type="match status" value="1"/>
</dbReference>
<evidence type="ECO:0000256" key="8">
    <source>
        <dbReference type="ARBA" id="ARBA00023136"/>
    </source>
</evidence>
<keyword evidence="10" id="KW-0325">Glycoprotein</keyword>
<dbReference type="SUPFAM" id="SSF49265">
    <property type="entry name" value="Fibronectin type III"/>
    <property type="match status" value="2"/>
</dbReference>
<evidence type="ECO:0000256" key="10">
    <source>
        <dbReference type="ARBA" id="ARBA00023180"/>
    </source>
</evidence>
<evidence type="ECO:0000256" key="6">
    <source>
        <dbReference type="ARBA" id="ARBA00022837"/>
    </source>
</evidence>
<dbReference type="Gene3D" id="3.10.100.10">
    <property type="entry name" value="Mannose-Binding Protein A, subunit A"/>
    <property type="match status" value="1"/>
</dbReference>
<evidence type="ECO:0000256" key="7">
    <source>
        <dbReference type="ARBA" id="ARBA00022989"/>
    </source>
</evidence>
<dbReference type="InterPro" id="IPR003961">
    <property type="entry name" value="FN3_dom"/>
</dbReference>
<dbReference type="RefSeq" id="XP_035689659.1">
    <property type="nucleotide sequence ID" value="XM_035833766.1"/>
</dbReference>
<organism evidence="21 22">
    <name type="scientific">Branchiostoma floridae</name>
    <name type="common">Florida lancelet</name>
    <name type="synonym">Amphioxus</name>
    <dbReference type="NCBI Taxonomy" id="7739"/>
    <lineage>
        <taxon>Eukaryota</taxon>
        <taxon>Metazoa</taxon>
        <taxon>Chordata</taxon>
        <taxon>Cephalochordata</taxon>
        <taxon>Leptocardii</taxon>
        <taxon>Amphioxiformes</taxon>
        <taxon>Branchiostomatidae</taxon>
        <taxon>Branchiostoma</taxon>
    </lineage>
</organism>
<dbReference type="CDD" id="cd00063">
    <property type="entry name" value="FN3"/>
    <property type="match status" value="4"/>
</dbReference>
<evidence type="ECO:0000259" key="20">
    <source>
        <dbReference type="PROSITE" id="PS50853"/>
    </source>
</evidence>
<keyword evidence="21" id="KW-1185">Reference proteome</keyword>
<dbReference type="InterPro" id="IPR001024">
    <property type="entry name" value="PLAT/LH2_dom"/>
</dbReference>
<sequence length="2040" mass="227343">MKLRGLVLLCITAVGVAQRWRTDLRCGSNFSAPDGDMAECDPDPEGVYPFPCCSWNGWCGVTENHCACSRCVDYRALDPPTDLKVINATAMTLTVTWTPGTSARLHFYTVHVCFLPPSSQPCPYIEENAEGNATQLEIKGLQPLSGYNFSLFAVGYYEDSDPIATQGATLPLSPDNVTAVVTTTDAFTVDWDYVTLDRLLGFNVTVIASGFADVVQSVGITIRTASFSGLQPGTLYRVEITAATIDSDSEPTVLNVTTDTDPPIALTAGETTTTSVQISWTAPVATLQSYRLKRTNALGQTLPNVTIPSGASQFSVTGLTPAMSYNISLIAVSYVGESTPATVTVVTETDPPTFVRWLTPALNSITLQWVPPQAEIIQYNVTYRPADGGSVVYLNPPPGPQDTGCLLDGLLADTLYLIHVSAVSTYDESEQVFISAFTGVNVAQGKTAFQTSTHPNGGAPSRAVDQNTDPDFQAGSCSHTLEEDDPSWWVDLRQPHMINRVVIFNRQDCCQERLNPFNIHIGDSDQVSTNPMCGTDHQINASVPSLDIQCSGMPGRFVGIRLPGPSRILALCEVFVFGDPLPTTTVPPSTASPSTSDCPIADYVHFNGYCYKSFTDPKTRDEAKQTCAEDGGILAMPKDNATNAFLANLAEVVWGRWLGLADTNGDAQWVFENGQPLTSSDYFNWLPGEPTPDYGQGGCVGFWEDGSSWDEKDCSELRGFICQINEGTKKWRDDQRCGQGYPAEDGNPAECDPGGIYPCCSPQNWCGNTAAHCSCFGCVDYRNTVPSTVSWLTQDVGWVVDSAGTPWVFNGVVYNAEKAFDGDFTTYWNPHSPQHYNNWYIVLDLGQTYTLVRVAVLNFADVEHDIEVFKLQASQVGSPFAWEDVVTVTNVLVATTQRQEFGGFRGTARYWRFVVTRTPNGYQPRPREIHLARDTTTDLTVEDIFEQLYRDTAPEPQSPWCIRAIEEVNRLSTHPGSAQDLMTLANLTQQLTYRCKTTELNLEKLGDYTTSLAVSAVLSMADRLLNFNGTVTFNDIYQVSEYLIDSIDSFFTLNSFDHVHFIVNKTQAVYDELYLTPRERYEKEQQREQQLADLKGREMVARREATRSSVVALDRIATALLSKANLSMVVSIVSYSIGLHVGRSTPAELGNLTLNVTWGSLTFPPASCLFGGLDSNETVDFKTTEFIENPFVWDDTADSVTSSVLDLDINKSNGTAIRVSGMSEDFVFYLLNPPLDSSTRSTFEYIPINNSTINNHPVNVTDWRSGLLISVIPSTPGDVYHVYVGLDYKPNSTHYIVKQTFPASGFADDTYSVLVVDIPDTGVYNIGVEKDDKTENGTYTFGTIVLGCRWWDEKEEAWSSEGCQVGQNSDINVTECLCNHLTAFGADFVTPPNTIDFSTVFAKFANLSDNAVVFSTVIVIICLYFIALPFLRRQDKKDLIKWQMRMLPDNGILNDYYYHIAVFTGNLGGASTTSRVAFNLMAETEETGVRIFDFNRYKGKIFQRGSVDNFIMSTEKCLGPLQFLRLWHDNSGKGAGKSWYIEKVVIQDLQTDEKWFFIFNKWLAVEKDDGLVDRIAPTAGKEELTSFLYLFFTSARQNLSDGHLWLSVFSRPTRSHFTRVQRWSCCVSILFTTMIANAMWYRTDDNVGTTTSLRLGPFEFTLHQLYVSVMSTLTVVPVNVLLVQIFRTTRPKDKEERDKQLDRAERRSRKRMLPHWFVYVGWVLVFLVVAASAFFTVLYSMEWGAVKANKWFSTFMLFVAITVISGPCETKPELLSMFTPCIAAYSSGNEDTGAYGHYWAPLTGNRSDEHWTYQTSSDLEGLPVVGTMATYGGGGFVATLGTLRHEALKTIRSLKSENWIDRQARAVFVDFTVYNANINLFGTVTLLMELILTGGTIHSHSISVYRLFNYVGSSGHLILAAQIVFVLFLIYFMFHEYKKLKKDRLKYFRSFWNSIEFISILLSLMAIALFVVKYLMTNMAIETIVKSKGRWGIEVFVNFQRIAYWDGVYSQISAILVFTNIMKFMRILVFSRHVAILQVS</sequence>
<feature type="domain" description="C-type lectin" evidence="17">
    <location>
        <begin position="606"/>
        <end position="723"/>
    </location>
</feature>
<dbReference type="SMART" id="SM00308">
    <property type="entry name" value="LH2"/>
    <property type="match status" value="1"/>
</dbReference>
<dbReference type="FunFam" id="2.60.120.260:FF:000105">
    <property type="entry name" value="Sushi, von Willebrand factor type A, EGF and pentraxin domain-containing protein 1"/>
    <property type="match status" value="1"/>
</dbReference>
<evidence type="ECO:0000256" key="4">
    <source>
        <dbReference type="ARBA" id="ARBA00022723"/>
    </source>
</evidence>
<dbReference type="Pfam" id="PF22633">
    <property type="entry name" value="F5_F8_type_C_2"/>
    <property type="match status" value="1"/>
</dbReference>
<feature type="transmembrane region" description="Helical" evidence="14">
    <location>
        <begin position="1411"/>
        <end position="1431"/>
    </location>
</feature>
<evidence type="ECO:0000256" key="14">
    <source>
        <dbReference type="SAM" id="Phobius"/>
    </source>
</evidence>
<evidence type="ECO:0000256" key="5">
    <source>
        <dbReference type="ARBA" id="ARBA00022729"/>
    </source>
</evidence>
<dbReference type="Pfam" id="PF00059">
    <property type="entry name" value="Lectin_C"/>
    <property type="match status" value="1"/>
</dbReference>
<evidence type="ECO:0000259" key="17">
    <source>
        <dbReference type="PROSITE" id="PS50041"/>
    </source>
</evidence>
<evidence type="ECO:0000256" key="12">
    <source>
        <dbReference type="PROSITE-ProRule" id="PRU00152"/>
    </source>
</evidence>
<evidence type="ECO:0000256" key="13">
    <source>
        <dbReference type="SAM" id="MobiDB-lite"/>
    </source>
</evidence>
<dbReference type="Pfam" id="PF00041">
    <property type="entry name" value="fn3"/>
    <property type="match status" value="4"/>
</dbReference>
<feature type="domain" description="F5/8 type C" evidence="16">
    <location>
        <begin position="778"/>
        <end position="932"/>
    </location>
</feature>
<feature type="transmembrane region" description="Helical" evidence="14">
    <location>
        <begin position="2002"/>
        <end position="2022"/>
    </location>
</feature>
<feature type="transmembrane region" description="Helical" evidence="14">
    <location>
        <begin position="1663"/>
        <end position="1686"/>
    </location>
</feature>
<evidence type="ECO:0000256" key="11">
    <source>
        <dbReference type="PIRSR" id="PIRSR603915-2"/>
    </source>
</evidence>
<dbReference type="InterPro" id="IPR013783">
    <property type="entry name" value="Ig-like_fold"/>
</dbReference>
<dbReference type="InterPro" id="IPR046791">
    <property type="entry name" value="Polycystin_dom"/>
</dbReference>
<evidence type="ECO:0000256" key="9">
    <source>
        <dbReference type="ARBA" id="ARBA00023157"/>
    </source>
</evidence>
<dbReference type="InterPro" id="IPR051223">
    <property type="entry name" value="Polycystin"/>
</dbReference>
<dbReference type="PROSITE" id="PS50041">
    <property type="entry name" value="C_TYPE_LECTIN_2"/>
    <property type="match status" value="1"/>
</dbReference>
<feature type="transmembrane region" description="Helical" evidence="14">
    <location>
        <begin position="1716"/>
        <end position="1739"/>
    </location>
</feature>
<name>A0A9J7N4R9_BRAFL</name>
<dbReference type="PANTHER" id="PTHR10877">
    <property type="entry name" value="POLYCYSTIN FAMILY MEMBER"/>
    <property type="match status" value="1"/>
</dbReference>
<dbReference type="InterPro" id="IPR057244">
    <property type="entry name" value="GAIN_B"/>
</dbReference>
<feature type="domain" description="GAIN-B" evidence="19">
    <location>
        <begin position="1233"/>
        <end position="1395"/>
    </location>
</feature>
<dbReference type="Pfam" id="PF01477">
    <property type="entry name" value="PLAT"/>
    <property type="match status" value="1"/>
</dbReference>
<dbReference type="GO" id="GO:0008061">
    <property type="term" value="F:chitin binding"/>
    <property type="evidence" value="ECO:0007669"/>
    <property type="project" value="InterPro"/>
</dbReference>
<keyword evidence="6" id="KW-0106">Calcium</keyword>
<feature type="domain" description="PLAT" evidence="18">
    <location>
        <begin position="1456"/>
        <end position="1577"/>
    </location>
</feature>
<evidence type="ECO:0000256" key="2">
    <source>
        <dbReference type="ARBA" id="ARBA00007200"/>
    </source>
</evidence>
<dbReference type="Proteomes" id="UP000001554">
    <property type="component" value="Chromosome 10"/>
</dbReference>
<dbReference type="SMART" id="SM00270">
    <property type="entry name" value="ChtBD1"/>
    <property type="match status" value="2"/>
</dbReference>
<keyword evidence="8 14" id="KW-0472">Membrane</keyword>
<dbReference type="FunFam" id="2.60.60.20:FF:000022">
    <property type="entry name" value="Uncharacterized protein"/>
    <property type="match status" value="1"/>
</dbReference>
<dbReference type="GeneID" id="118424958"/>
<feature type="transmembrane region" description="Helical" evidence="14">
    <location>
        <begin position="1623"/>
        <end position="1643"/>
    </location>
</feature>
<evidence type="ECO:0000256" key="15">
    <source>
        <dbReference type="SAM" id="SignalP"/>
    </source>
</evidence>
<feature type="transmembrane region" description="Helical" evidence="14">
    <location>
        <begin position="1917"/>
        <end position="1934"/>
    </location>
</feature>
<dbReference type="CDD" id="cd10909">
    <property type="entry name" value="ChtBD1_GH18_2"/>
    <property type="match status" value="2"/>
</dbReference>
<dbReference type="InterPro" id="IPR046338">
    <property type="entry name" value="GAIN_dom_sf"/>
</dbReference>
<dbReference type="InterPro" id="IPR016187">
    <property type="entry name" value="CTDL_fold"/>
</dbReference>
<evidence type="ECO:0000259" key="18">
    <source>
        <dbReference type="PROSITE" id="PS50095"/>
    </source>
</evidence>
<dbReference type="SMART" id="SM00060">
    <property type="entry name" value="FN3"/>
    <property type="match status" value="4"/>
</dbReference>
<dbReference type="SMART" id="SM00607">
    <property type="entry name" value="FTP"/>
    <property type="match status" value="1"/>
</dbReference>
<evidence type="ECO:0000259" key="19">
    <source>
        <dbReference type="PROSITE" id="PS50221"/>
    </source>
</evidence>
<dbReference type="InterPro" id="IPR036392">
    <property type="entry name" value="PLAT/LH2_dom_sf"/>
</dbReference>
<comment type="caution">
    <text evidence="12">Lacks conserved residue(s) required for the propagation of feature annotation.</text>
</comment>
<evidence type="ECO:0000256" key="1">
    <source>
        <dbReference type="ARBA" id="ARBA00004141"/>
    </source>
</evidence>
<dbReference type="GO" id="GO:0005509">
    <property type="term" value="F:calcium ion binding"/>
    <property type="evidence" value="ECO:0007669"/>
    <property type="project" value="InterPro"/>
</dbReference>
<feature type="domain" description="Fibronectin type-III" evidence="20">
    <location>
        <begin position="79"/>
        <end position="173"/>
    </location>
</feature>
<feature type="transmembrane region" description="Helical" evidence="14">
    <location>
        <begin position="1955"/>
        <end position="1976"/>
    </location>
</feature>
<dbReference type="InterPro" id="IPR016186">
    <property type="entry name" value="C-type_lectin-like/link_sf"/>
</dbReference>
<dbReference type="PRINTS" id="PR01433">
    <property type="entry name" value="POLYCYSTIN2"/>
</dbReference>
<dbReference type="SUPFAM" id="SSF56436">
    <property type="entry name" value="C-type lectin-like"/>
    <property type="match status" value="1"/>
</dbReference>
<dbReference type="InterPro" id="IPR003915">
    <property type="entry name" value="PKD_2"/>
</dbReference>
<dbReference type="InterPro" id="IPR000421">
    <property type="entry name" value="FA58C"/>
</dbReference>
<dbReference type="Pfam" id="PF01825">
    <property type="entry name" value="GPS"/>
    <property type="match status" value="1"/>
</dbReference>
<dbReference type="SUPFAM" id="SSF49723">
    <property type="entry name" value="Lipase/lipooxygenase domain (PLAT/LH2 domain)"/>
    <property type="match status" value="1"/>
</dbReference>
<dbReference type="InterPro" id="IPR000203">
    <property type="entry name" value="GPS"/>
</dbReference>
<dbReference type="SMART" id="SM00303">
    <property type="entry name" value="GPS"/>
    <property type="match status" value="1"/>
</dbReference>
<reference evidence="21" key="1">
    <citation type="journal article" date="2020" name="Nat. Ecol. Evol.">
        <title>Deeply conserved synteny resolves early events in vertebrate evolution.</title>
        <authorList>
            <person name="Simakov O."/>
            <person name="Marletaz F."/>
            <person name="Yue J.X."/>
            <person name="O'Connell B."/>
            <person name="Jenkins J."/>
            <person name="Brandt A."/>
            <person name="Calef R."/>
            <person name="Tung C.H."/>
            <person name="Huang T.K."/>
            <person name="Schmutz J."/>
            <person name="Satoh N."/>
            <person name="Yu J.K."/>
            <person name="Putnam N.H."/>
            <person name="Green R.E."/>
            <person name="Rokhsar D.S."/>
        </authorList>
    </citation>
    <scope>NUCLEOTIDE SEQUENCE [LARGE SCALE GENOMIC DNA]</scope>
    <source>
        <strain evidence="21">S238N-H82</strain>
    </source>
</reference>
<dbReference type="InterPro" id="IPR008979">
    <property type="entry name" value="Galactose-bd-like_sf"/>
</dbReference>
<dbReference type="SUPFAM" id="SSF49785">
    <property type="entry name" value="Galactose-binding domain-like"/>
    <property type="match status" value="2"/>
</dbReference>
<dbReference type="InterPro" id="IPR006585">
    <property type="entry name" value="FTP1"/>
</dbReference>
<dbReference type="Gene3D" id="2.60.60.20">
    <property type="entry name" value="PLAT/LH2 domain"/>
    <property type="match status" value="1"/>
</dbReference>
<dbReference type="GO" id="GO:0016020">
    <property type="term" value="C:membrane"/>
    <property type="evidence" value="ECO:0007669"/>
    <property type="project" value="UniProtKB-SubCell"/>
</dbReference>
<dbReference type="InterPro" id="IPR001304">
    <property type="entry name" value="C-type_lectin-like"/>
</dbReference>
<keyword evidence="7 14" id="KW-1133">Transmembrane helix</keyword>
<gene>
    <name evidence="22" type="primary">LOC118424958</name>
</gene>
<evidence type="ECO:0000313" key="21">
    <source>
        <dbReference type="Proteomes" id="UP000001554"/>
    </source>
</evidence>
<dbReference type="Gene3D" id="2.60.220.50">
    <property type="match status" value="1"/>
</dbReference>
<dbReference type="Gene3D" id="2.60.120.260">
    <property type="entry name" value="Galactose-binding domain-like"/>
    <property type="match status" value="2"/>
</dbReference>
<feature type="signal peptide" evidence="15">
    <location>
        <begin position="1"/>
        <end position="17"/>
    </location>
</feature>
<keyword evidence="9" id="KW-1015">Disulfide bond</keyword>
<keyword evidence="5 15" id="KW-0732">Signal</keyword>
<dbReference type="PROSITE" id="PS50022">
    <property type="entry name" value="FA58C_3"/>
    <property type="match status" value="1"/>
</dbReference>
<feature type="domain" description="Fibronectin type-III" evidence="20">
    <location>
        <begin position="262"/>
        <end position="352"/>
    </location>
</feature>
<feature type="domain" description="Fibronectin type-III" evidence="20">
    <location>
        <begin position="353"/>
        <end position="443"/>
    </location>
</feature>
<evidence type="ECO:0000256" key="3">
    <source>
        <dbReference type="ARBA" id="ARBA00022692"/>
    </source>
</evidence>
<evidence type="ECO:0000313" key="22">
    <source>
        <dbReference type="RefSeq" id="XP_035689659.1"/>
    </source>
</evidence>
<dbReference type="Pfam" id="PF08016">
    <property type="entry name" value="PKD_channel"/>
    <property type="match status" value="1"/>
</dbReference>
<dbReference type="OrthoDB" id="444119at2759"/>
<dbReference type="PROSITE" id="PS50221">
    <property type="entry name" value="GAIN_B"/>
    <property type="match status" value="1"/>
</dbReference>
<accession>A0A9J7N4R9</accession>
<feature type="disulfide bond" evidence="11">
    <location>
        <begin position="1768"/>
        <end position="1781"/>
    </location>
</feature>
<dbReference type="InterPro" id="IPR036116">
    <property type="entry name" value="FN3_sf"/>
</dbReference>
<dbReference type="PANTHER" id="PTHR10877:SF194">
    <property type="entry name" value="LOCATION OF VULVA DEFECTIVE 1"/>
    <property type="match status" value="1"/>
</dbReference>
<dbReference type="Pfam" id="PF00754">
    <property type="entry name" value="F5_F8_type_C"/>
    <property type="match status" value="1"/>
</dbReference>
<reference evidence="22" key="2">
    <citation type="submission" date="2025-08" db="UniProtKB">
        <authorList>
            <consortium name="RefSeq"/>
        </authorList>
    </citation>
    <scope>IDENTIFICATION</scope>
    <source>
        <strain evidence="22">S238N-H82</strain>
        <tissue evidence="22">Testes</tissue>
    </source>
</reference>
<feature type="transmembrane region" description="Helical" evidence="14">
    <location>
        <begin position="1878"/>
        <end position="1897"/>
    </location>
</feature>
<dbReference type="CDD" id="cd00037">
    <property type="entry name" value="CLECT"/>
    <property type="match status" value="1"/>
</dbReference>
<keyword evidence="3 14" id="KW-0812">Transmembrane</keyword>
<comment type="subcellular location">
    <subcellularLocation>
        <location evidence="1">Membrane</location>
        <topology evidence="1">Multi-pass membrane protein</topology>
    </subcellularLocation>
</comment>
<feature type="chain" id="PRO_5039930656" evidence="15">
    <location>
        <begin position="18"/>
        <end position="2040"/>
    </location>
</feature>
<dbReference type="PROSITE" id="PS50853">
    <property type="entry name" value="FN3"/>
    <property type="match status" value="3"/>
</dbReference>
<dbReference type="InterPro" id="IPR013122">
    <property type="entry name" value="PKD1_2_channel"/>
</dbReference>
<evidence type="ECO:0000259" key="16">
    <source>
        <dbReference type="PROSITE" id="PS50022"/>
    </source>
</evidence>
<dbReference type="Gene3D" id="2.60.40.10">
    <property type="entry name" value="Immunoglobulins"/>
    <property type="match status" value="4"/>
</dbReference>